<proteinExistence type="predicted"/>
<organism evidence="1 2">
    <name type="scientific">Thelohanellus kitauei</name>
    <name type="common">Myxosporean</name>
    <dbReference type="NCBI Taxonomy" id="669202"/>
    <lineage>
        <taxon>Eukaryota</taxon>
        <taxon>Metazoa</taxon>
        <taxon>Cnidaria</taxon>
        <taxon>Myxozoa</taxon>
        <taxon>Myxosporea</taxon>
        <taxon>Bivalvulida</taxon>
        <taxon>Platysporina</taxon>
        <taxon>Myxobolidae</taxon>
        <taxon>Thelohanellus</taxon>
    </lineage>
</organism>
<sequence>MDIRNDFDLLLVKRSCIYARLIAILSEETDNIFCVYDLCRLPKIFEDCHQNLLIKKIVESFKNENYEELEDLVNNLTINNKYAQIFCSRAKAKIAKSRFNKLK</sequence>
<accession>A0A0C2MS06</accession>
<reference evidence="1 2" key="1">
    <citation type="journal article" date="2014" name="Genome Biol. Evol.">
        <title>The genome of the myxosporean Thelohanellus kitauei shows adaptations to nutrient acquisition within its fish host.</title>
        <authorList>
            <person name="Yang Y."/>
            <person name="Xiong J."/>
            <person name="Zhou Z."/>
            <person name="Huo F."/>
            <person name="Miao W."/>
            <person name="Ran C."/>
            <person name="Liu Y."/>
            <person name="Zhang J."/>
            <person name="Feng J."/>
            <person name="Wang M."/>
            <person name="Wang M."/>
            <person name="Wang L."/>
            <person name="Yao B."/>
        </authorList>
    </citation>
    <scope>NUCLEOTIDE SEQUENCE [LARGE SCALE GENOMIC DNA]</scope>
    <source>
        <strain evidence="1">Wuqing</strain>
    </source>
</reference>
<keyword evidence="2" id="KW-1185">Reference proteome</keyword>
<protein>
    <submittedName>
        <fullName evidence="1">Uncharacterized protein</fullName>
    </submittedName>
</protein>
<dbReference type="AlphaFoldDB" id="A0A0C2MS06"/>
<dbReference type="Proteomes" id="UP000031668">
    <property type="component" value="Unassembled WGS sequence"/>
</dbReference>
<dbReference type="OrthoDB" id="9984275at2759"/>
<gene>
    <name evidence="1" type="ORF">RF11_11877</name>
</gene>
<evidence type="ECO:0000313" key="2">
    <source>
        <dbReference type="Proteomes" id="UP000031668"/>
    </source>
</evidence>
<comment type="caution">
    <text evidence="1">The sequence shown here is derived from an EMBL/GenBank/DDBJ whole genome shotgun (WGS) entry which is preliminary data.</text>
</comment>
<evidence type="ECO:0000313" key="1">
    <source>
        <dbReference type="EMBL" id="KII70076.1"/>
    </source>
</evidence>
<name>A0A0C2MS06_THEKT</name>
<dbReference type="EMBL" id="JWZT01002201">
    <property type="protein sequence ID" value="KII70076.1"/>
    <property type="molecule type" value="Genomic_DNA"/>
</dbReference>